<dbReference type="InterPro" id="IPR015856">
    <property type="entry name" value="ABC_transpr_CbiO/EcfA_su"/>
</dbReference>
<comment type="function">
    <text evidence="9">Probably part of an ABC transporter complex. Responsible for energy coupling to the transport system.</text>
</comment>
<dbReference type="EMBL" id="JAESWB010000165">
    <property type="protein sequence ID" value="MBL4952324.1"/>
    <property type="molecule type" value="Genomic_DNA"/>
</dbReference>
<dbReference type="RefSeq" id="WP_202653589.1">
    <property type="nucleotide sequence ID" value="NZ_JAESWB010000165.1"/>
</dbReference>
<dbReference type="PROSITE" id="PS50893">
    <property type="entry name" value="ABC_TRANSPORTER_2"/>
    <property type="match status" value="1"/>
</dbReference>
<name>A0ABS1TMT9_9BACI</name>
<keyword evidence="6 10" id="KW-0067">ATP-binding</keyword>
<evidence type="ECO:0000259" key="11">
    <source>
        <dbReference type="PROSITE" id="PS50893"/>
    </source>
</evidence>
<dbReference type="NCBIfam" id="TIGR01166">
    <property type="entry name" value="cbiO"/>
    <property type="match status" value="1"/>
</dbReference>
<dbReference type="InterPro" id="IPR027417">
    <property type="entry name" value="P-loop_NTPase"/>
</dbReference>
<accession>A0ABS1TMT9</accession>
<dbReference type="PANTHER" id="PTHR43553">
    <property type="entry name" value="HEAVY METAL TRANSPORTER"/>
    <property type="match status" value="1"/>
</dbReference>
<comment type="similarity">
    <text evidence="2 10">Belongs to the ABC transporter superfamily.</text>
</comment>
<dbReference type="SUPFAM" id="SSF52540">
    <property type="entry name" value="P-loop containing nucleoside triphosphate hydrolases"/>
    <property type="match status" value="1"/>
</dbReference>
<keyword evidence="8 10" id="KW-0472">Membrane</keyword>
<keyword evidence="7" id="KW-1278">Translocase</keyword>
<organism evidence="12 13">
    <name type="scientific">Neobacillus paridis</name>
    <dbReference type="NCBI Taxonomy" id="2803862"/>
    <lineage>
        <taxon>Bacteria</taxon>
        <taxon>Bacillati</taxon>
        <taxon>Bacillota</taxon>
        <taxon>Bacilli</taxon>
        <taxon>Bacillales</taxon>
        <taxon>Bacillaceae</taxon>
        <taxon>Neobacillus</taxon>
    </lineage>
</organism>
<sequence length="287" mass="32353">MTTPIITTNNLIYRYGDGTEALKGISLTLNQGKKIAILGNNGAGKSTFFLHLNGILKPLSGSITFKGERIQYTKKYLQALRQKVGIIFQNPDELLFSPTVFEDISYGPRNLGLTKDAIERLVHWAMKETGTLELQKKATHSLSIGQKKRVSIACVLSMDPELLILDEPTAGLDSYYAKKIINLLNQINRDGKTIVLSTHDINFAFEWADEIIILHDGKVLGNGGREEIFLQKDLFQKANLERPMILDLYQFLIDNDYFPTQKQIPRTKEDLLKLLSISTSRILKNGQ</sequence>
<keyword evidence="13" id="KW-1185">Reference proteome</keyword>
<dbReference type="Pfam" id="PF00005">
    <property type="entry name" value="ABC_tran"/>
    <property type="match status" value="1"/>
</dbReference>
<keyword evidence="3 10" id="KW-0813">Transport</keyword>
<dbReference type="CDD" id="cd03225">
    <property type="entry name" value="ABC_cobalt_CbiO_domain1"/>
    <property type="match status" value="1"/>
</dbReference>
<dbReference type="InterPro" id="IPR050095">
    <property type="entry name" value="ECF_ABC_transporter_ATP-bd"/>
</dbReference>
<comment type="function">
    <text evidence="10">Part of an ABC transporter complex. Responsible for energy coupling to the transport system.</text>
</comment>
<dbReference type="GO" id="GO:0005524">
    <property type="term" value="F:ATP binding"/>
    <property type="evidence" value="ECO:0007669"/>
    <property type="project" value="UniProtKB-KW"/>
</dbReference>
<proteinExistence type="inferred from homology"/>
<evidence type="ECO:0000256" key="6">
    <source>
        <dbReference type="ARBA" id="ARBA00022840"/>
    </source>
</evidence>
<evidence type="ECO:0000256" key="9">
    <source>
        <dbReference type="ARBA" id="ARBA00025157"/>
    </source>
</evidence>
<comment type="caution">
    <text evidence="12">The sequence shown here is derived from an EMBL/GenBank/DDBJ whole genome shotgun (WGS) entry which is preliminary data.</text>
</comment>
<feature type="domain" description="ABC transporter" evidence="11">
    <location>
        <begin position="6"/>
        <end position="241"/>
    </location>
</feature>
<evidence type="ECO:0000256" key="5">
    <source>
        <dbReference type="ARBA" id="ARBA00022741"/>
    </source>
</evidence>
<evidence type="ECO:0000256" key="3">
    <source>
        <dbReference type="ARBA" id="ARBA00022448"/>
    </source>
</evidence>
<evidence type="ECO:0000256" key="2">
    <source>
        <dbReference type="ARBA" id="ARBA00005417"/>
    </source>
</evidence>
<evidence type="ECO:0000256" key="1">
    <source>
        <dbReference type="ARBA" id="ARBA00004202"/>
    </source>
</evidence>
<evidence type="ECO:0000256" key="7">
    <source>
        <dbReference type="ARBA" id="ARBA00022967"/>
    </source>
</evidence>
<dbReference type="InterPro" id="IPR003593">
    <property type="entry name" value="AAA+_ATPase"/>
</dbReference>
<dbReference type="Proteomes" id="UP000623967">
    <property type="component" value="Unassembled WGS sequence"/>
</dbReference>
<dbReference type="PANTHER" id="PTHR43553:SF24">
    <property type="entry name" value="ENERGY-COUPLING FACTOR TRANSPORTER ATP-BINDING PROTEIN ECFA1"/>
    <property type="match status" value="1"/>
</dbReference>
<evidence type="ECO:0000256" key="8">
    <source>
        <dbReference type="ARBA" id="ARBA00023136"/>
    </source>
</evidence>
<reference evidence="12 13" key="1">
    <citation type="submission" date="2021-01" db="EMBL/GenBank/DDBJ databases">
        <title>Genome public.</title>
        <authorList>
            <person name="Liu C."/>
            <person name="Sun Q."/>
        </authorList>
    </citation>
    <scope>NUCLEOTIDE SEQUENCE [LARGE SCALE GENOMIC DNA]</scope>
    <source>
        <strain evidence="12 13">YIM B02564</strain>
    </source>
</reference>
<comment type="subcellular location">
    <subcellularLocation>
        <location evidence="1 10">Cell membrane</location>
        <topology evidence="1 10">Peripheral membrane protein</topology>
    </subcellularLocation>
</comment>
<dbReference type="Gene3D" id="3.40.50.300">
    <property type="entry name" value="P-loop containing nucleotide triphosphate hydrolases"/>
    <property type="match status" value="1"/>
</dbReference>
<evidence type="ECO:0000256" key="10">
    <source>
        <dbReference type="RuleBase" id="RU364103"/>
    </source>
</evidence>
<dbReference type="InterPro" id="IPR003439">
    <property type="entry name" value="ABC_transporter-like_ATP-bd"/>
</dbReference>
<evidence type="ECO:0000313" key="13">
    <source>
        <dbReference type="Proteomes" id="UP000623967"/>
    </source>
</evidence>
<keyword evidence="5 10" id="KW-0547">Nucleotide-binding</keyword>
<dbReference type="InterPro" id="IPR005876">
    <property type="entry name" value="Co_trans_ATP-bd"/>
</dbReference>
<dbReference type="SMART" id="SM00382">
    <property type="entry name" value="AAA"/>
    <property type="match status" value="1"/>
</dbReference>
<evidence type="ECO:0000256" key="4">
    <source>
        <dbReference type="ARBA" id="ARBA00022475"/>
    </source>
</evidence>
<gene>
    <name evidence="12" type="ORF">JK635_08895</name>
</gene>
<keyword evidence="4 10" id="KW-1003">Cell membrane</keyword>
<evidence type="ECO:0000313" key="12">
    <source>
        <dbReference type="EMBL" id="MBL4952324.1"/>
    </source>
</evidence>
<protein>
    <recommendedName>
        <fullName evidence="10">ABC transporter ATP-binding protein</fullName>
    </recommendedName>
</protein>